<keyword evidence="2" id="KW-0227">DNA damage</keyword>
<dbReference type="RefSeq" id="WP_237919013.1">
    <property type="nucleotide sequence ID" value="NZ_JAKKPB010000017.1"/>
</dbReference>
<evidence type="ECO:0000256" key="1">
    <source>
        <dbReference type="ARBA" id="ARBA00006638"/>
    </source>
</evidence>
<keyword evidence="4" id="KW-0234">DNA repair</keyword>
<keyword evidence="3" id="KW-0233">DNA recombination</keyword>
<comment type="caution">
    <text evidence="6">The sequence shown here is derived from an EMBL/GenBank/DDBJ whole genome shotgun (WGS) entry which is preliminary data.</text>
</comment>
<gene>
    <name evidence="6" type="ORF">O8C76_08450</name>
</gene>
<reference evidence="6" key="1">
    <citation type="submission" date="2022-12" db="EMBL/GenBank/DDBJ databases">
        <authorList>
            <person name="Uljanovas D."/>
        </authorList>
    </citation>
    <scope>NUCLEOTIDE SEQUENCE</scope>
    <source>
        <strain evidence="6">RCM69</strain>
    </source>
</reference>
<dbReference type="EMBL" id="JAPZCX010000013">
    <property type="protein sequence ID" value="MDN5071065.1"/>
    <property type="molecule type" value="Genomic_DNA"/>
</dbReference>
<dbReference type="InterPro" id="IPR042525">
    <property type="entry name" value="Rad52_Rad59_Rad22_sf"/>
</dbReference>
<dbReference type="GO" id="GO:0000724">
    <property type="term" value="P:double-strand break repair via homologous recombination"/>
    <property type="evidence" value="ECO:0007669"/>
    <property type="project" value="TreeGrafter"/>
</dbReference>
<evidence type="ECO:0000313" key="7">
    <source>
        <dbReference type="Proteomes" id="UP001170288"/>
    </source>
</evidence>
<dbReference type="InterPro" id="IPR041247">
    <property type="entry name" value="Rad52_fam"/>
</dbReference>
<evidence type="ECO:0000256" key="2">
    <source>
        <dbReference type="ARBA" id="ARBA00022763"/>
    </source>
</evidence>
<dbReference type="GO" id="GO:0045002">
    <property type="term" value="P:double-strand break repair via single-strand annealing"/>
    <property type="evidence" value="ECO:0007669"/>
    <property type="project" value="TreeGrafter"/>
</dbReference>
<feature type="region of interest" description="Disordered" evidence="5">
    <location>
        <begin position="137"/>
        <end position="179"/>
    </location>
</feature>
<dbReference type="Pfam" id="PF04098">
    <property type="entry name" value="Rad52_Rad22"/>
    <property type="match status" value="1"/>
</dbReference>
<reference evidence="6" key="2">
    <citation type="journal article" date="2023" name="Microorganisms">
        <title>Genomic Characterization of Arcobacter butzleri Strains Isolated from Various Sources in Lithuania.</title>
        <authorList>
            <person name="Uljanovas D."/>
            <person name="Golz G."/>
            <person name="Fleischmann S."/>
            <person name="Kudirkiene E."/>
            <person name="Kasetiene N."/>
            <person name="Grineviciene A."/>
            <person name="Tamuleviciene E."/>
            <person name="Aksomaitiene J."/>
            <person name="Alter T."/>
            <person name="Malakauskas M."/>
        </authorList>
    </citation>
    <scope>NUCLEOTIDE SEQUENCE</scope>
    <source>
        <strain evidence="6">RCM69</strain>
    </source>
</reference>
<evidence type="ECO:0000256" key="5">
    <source>
        <dbReference type="SAM" id="MobiDB-lite"/>
    </source>
</evidence>
<evidence type="ECO:0000313" key="6">
    <source>
        <dbReference type="EMBL" id="MDN5071065.1"/>
    </source>
</evidence>
<dbReference type="Gene3D" id="3.30.390.80">
    <property type="entry name" value="DNA repair protein Rad52/59/22"/>
    <property type="match status" value="1"/>
</dbReference>
<dbReference type="InterPro" id="IPR007232">
    <property type="entry name" value="Rad52_Rad59_Rad22"/>
</dbReference>
<dbReference type="SUPFAM" id="SSF54768">
    <property type="entry name" value="dsRNA-binding domain-like"/>
    <property type="match status" value="1"/>
</dbReference>
<feature type="compositionally biased region" description="Low complexity" evidence="5">
    <location>
        <begin position="146"/>
        <end position="179"/>
    </location>
</feature>
<name>A0AAW7Q008_9BACT</name>
<protein>
    <submittedName>
        <fullName evidence="6">Rad52/Rad22 family DNA repair protein</fullName>
    </submittedName>
</protein>
<dbReference type="Proteomes" id="UP001170288">
    <property type="component" value="Unassembled WGS sequence"/>
</dbReference>
<dbReference type="GO" id="GO:0006312">
    <property type="term" value="P:mitotic recombination"/>
    <property type="evidence" value="ECO:0007669"/>
    <property type="project" value="TreeGrafter"/>
</dbReference>
<sequence length="249" mass="28487">MFDKNQLTILTQELDSNRIKIREKGNINLSYIEGFDVIDTANKVFGFGNWSYLISKLDQVSQELNQNQNNVVCYKAVVQIQIHNTNHTLDVNRQDVGFGTGVAKSLADAHEGAAKEAVTDAIKRCFRSFGNQFGNSLYDKTKNHQNQDSSYQQNQNYNQNQRPPQNNQQQQQPYQNQNQTRNIQQNNSSFNQYEYQSLFNLGLNIVEQNGFLIVTGDDIFSKKDSIKACGFRFDSKSKTWYKAIEQGAA</sequence>
<comment type="similarity">
    <text evidence="1">Belongs to the RAD52 family.</text>
</comment>
<evidence type="ECO:0000256" key="3">
    <source>
        <dbReference type="ARBA" id="ARBA00023172"/>
    </source>
</evidence>
<dbReference type="PANTHER" id="PTHR12132">
    <property type="entry name" value="DNA REPAIR AND RECOMBINATION PROTEIN RAD52, RAD59"/>
    <property type="match status" value="1"/>
</dbReference>
<accession>A0AAW7Q008</accession>
<evidence type="ECO:0000256" key="4">
    <source>
        <dbReference type="ARBA" id="ARBA00023204"/>
    </source>
</evidence>
<dbReference type="PANTHER" id="PTHR12132:SF1">
    <property type="entry name" value="DNA REPAIR PROTEIN RAD52 HOMOLOG"/>
    <property type="match status" value="1"/>
</dbReference>
<organism evidence="6 7">
    <name type="scientific">Aliarcobacter butzleri</name>
    <dbReference type="NCBI Taxonomy" id="28197"/>
    <lineage>
        <taxon>Bacteria</taxon>
        <taxon>Pseudomonadati</taxon>
        <taxon>Campylobacterota</taxon>
        <taxon>Epsilonproteobacteria</taxon>
        <taxon>Campylobacterales</taxon>
        <taxon>Arcobacteraceae</taxon>
        <taxon>Aliarcobacter</taxon>
    </lineage>
</organism>
<proteinExistence type="inferred from homology"/>
<dbReference type="AlphaFoldDB" id="A0AAW7Q008"/>